<dbReference type="Proteomes" id="UP000234681">
    <property type="component" value="Chromosome 1"/>
</dbReference>
<accession>A6I050</accession>
<protein>
    <submittedName>
        <fullName evidence="2">RCG47342</fullName>
    </submittedName>
</protein>
<sequence>MSTGFSCKGPGSGPSSYIHSIAPPPRGIPSDPSGACGIHINKQAKHL</sequence>
<feature type="region of interest" description="Disordered" evidence="1">
    <location>
        <begin position="1"/>
        <end position="34"/>
    </location>
</feature>
<gene>
    <name evidence="2" type="ORF">rCG_47342</name>
</gene>
<dbReference type="AlphaFoldDB" id="A6I050"/>
<evidence type="ECO:0000256" key="1">
    <source>
        <dbReference type="SAM" id="MobiDB-lite"/>
    </source>
</evidence>
<name>A6I050_RAT</name>
<dbReference type="EMBL" id="CH473953">
    <property type="protein sequence ID" value="EDM12831.1"/>
    <property type="molecule type" value="Genomic_DNA"/>
</dbReference>
<evidence type="ECO:0000313" key="3">
    <source>
        <dbReference type="Proteomes" id="UP000234681"/>
    </source>
</evidence>
<evidence type="ECO:0000313" key="2">
    <source>
        <dbReference type="EMBL" id="EDM12831.1"/>
    </source>
</evidence>
<proteinExistence type="predicted"/>
<organism evidence="2 3">
    <name type="scientific">Rattus norvegicus</name>
    <name type="common">Rat</name>
    <dbReference type="NCBI Taxonomy" id="10116"/>
    <lineage>
        <taxon>Eukaryota</taxon>
        <taxon>Metazoa</taxon>
        <taxon>Chordata</taxon>
        <taxon>Craniata</taxon>
        <taxon>Vertebrata</taxon>
        <taxon>Euteleostomi</taxon>
        <taxon>Mammalia</taxon>
        <taxon>Eutheria</taxon>
        <taxon>Euarchontoglires</taxon>
        <taxon>Glires</taxon>
        <taxon>Rodentia</taxon>
        <taxon>Myomorpha</taxon>
        <taxon>Muroidea</taxon>
        <taxon>Muridae</taxon>
        <taxon>Murinae</taxon>
        <taxon>Rattus</taxon>
    </lineage>
</organism>
<reference evidence="3" key="1">
    <citation type="submission" date="2005-09" db="EMBL/GenBank/DDBJ databases">
        <authorList>
            <person name="Mural R.J."/>
            <person name="Li P.W."/>
            <person name="Adams M.D."/>
            <person name="Amanatides P.G."/>
            <person name="Baden-Tillson H."/>
            <person name="Barnstead M."/>
            <person name="Chin S.H."/>
            <person name="Dew I."/>
            <person name="Evans C.A."/>
            <person name="Ferriera S."/>
            <person name="Flanigan M."/>
            <person name="Fosler C."/>
            <person name="Glodek A."/>
            <person name="Gu Z."/>
            <person name="Holt R.A."/>
            <person name="Jennings D."/>
            <person name="Kraft C.L."/>
            <person name="Lu F."/>
            <person name="Nguyen T."/>
            <person name="Nusskern D.R."/>
            <person name="Pfannkoch C.M."/>
            <person name="Sitter C."/>
            <person name="Sutton G.G."/>
            <person name="Venter J.C."/>
            <person name="Wang Z."/>
            <person name="Woodage T."/>
            <person name="Zheng X.H."/>
            <person name="Zhong F."/>
        </authorList>
    </citation>
    <scope>NUCLEOTIDE SEQUENCE [LARGE SCALE GENOMIC DNA]</scope>
    <source>
        <strain>BN</strain>
        <strain evidence="3">Sprague-Dawley</strain>
    </source>
</reference>